<keyword evidence="4" id="KW-0472">Membrane</keyword>
<proteinExistence type="inferred from homology"/>
<evidence type="ECO:0000313" key="6">
    <source>
        <dbReference type="Proteomes" id="UP000565572"/>
    </source>
</evidence>
<evidence type="ECO:0000256" key="3">
    <source>
        <dbReference type="SAM" id="MobiDB-lite"/>
    </source>
</evidence>
<dbReference type="InterPro" id="IPR027409">
    <property type="entry name" value="GroEL-like_apical_dom_sf"/>
</dbReference>
<gene>
    <name evidence="5" type="ORF">FHX39_003816</name>
</gene>
<sequence length="238" mass="25461">MWQSDRVQPWVIVMIAVVVVAAALTVYGALSDRAKNRRRAAEMLGPPKRDIPNLPTEARSPAYVTEAQARRRPEGAPFDKLRERGRDEPVGTHDERRLDVGYASAAFVITPGARDVVLDDALVLVCADGVETIRELLPALEQAIRSSRPLVVVAPTIAPDVLGTLEVNAIQGKVPGVAVLADDAVRTQVAEATGAVPVDATDRRSGWLDPQSLGHAARWTSTRTTSRIAPSVRTGAAG</sequence>
<comment type="similarity">
    <text evidence="1">Belongs to the chaperonin (HSP60) family.</text>
</comment>
<keyword evidence="6" id="KW-1185">Reference proteome</keyword>
<accession>A0A7W5P8Q5</accession>
<keyword evidence="2" id="KW-0143">Chaperone</keyword>
<feature type="transmembrane region" description="Helical" evidence="4">
    <location>
        <begin position="12"/>
        <end position="30"/>
    </location>
</feature>
<feature type="compositionally biased region" description="Basic and acidic residues" evidence="3">
    <location>
        <begin position="68"/>
        <end position="92"/>
    </location>
</feature>
<dbReference type="GO" id="GO:0042026">
    <property type="term" value="P:protein refolding"/>
    <property type="evidence" value="ECO:0007669"/>
    <property type="project" value="InterPro"/>
</dbReference>
<evidence type="ECO:0000256" key="2">
    <source>
        <dbReference type="ARBA" id="ARBA00023186"/>
    </source>
</evidence>
<dbReference type="PANTHER" id="PTHR45633">
    <property type="entry name" value="60 KDA HEAT SHOCK PROTEIN, MITOCHONDRIAL"/>
    <property type="match status" value="1"/>
</dbReference>
<organism evidence="5 6">
    <name type="scientific">Microlunatus antarcticus</name>
    <dbReference type="NCBI Taxonomy" id="53388"/>
    <lineage>
        <taxon>Bacteria</taxon>
        <taxon>Bacillati</taxon>
        <taxon>Actinomycetota</taxon>
        <taxon>Actinomycetes</taxon>
        <taxon>Propionibacteriales</taxon>
        <taxon>Propionibacteriaceae</taxon>
        <taxon>Microlunatus</taxon>
    </lineage>
</organism>
<feature type="region of interest" description="Disordered" evidence="3">
    <location>
        <begin position="42"/>
        <end position="92"/>
    </location>
</feature>
<dbReference type="EMBL" id="JACHZG010000004">
    <property type="protein sequence ID" value="MBB3328823.1"/>
    <property type="molecule type" value="Genomic_DNA"/>
</dbReference>
<dbReference type="GO" id="GO:0140662">
    <property type="term" value="F:ATP-dependent protein folding chaperone"/>
    <property type="evidence" value="ECO:0007669"/>
    <property type="project" value="InterPro"/>
</dbReference>
<dbReference type="RefSeq" id="WP_183342100.1">
    <property type="nucleotide sequence ID" value="NZ_JACHZG010000004.1"/>
</dbReference>
<dbReference type="InterPro" id="IPR001844">
    <property type="entry name" value="Cpn60/GroEL"/>
</dbReference>
<evidence type="ECO:0000313" key="5">
    <source>
        <dbReference type="EMBL" id="MBB3328823.1"/>
    </source>
</evidence>
<evidence type="ECO:0000256" key="4">
    <source>
        <dbReference type="SAM" id="Phobius"/>
    </source>
</evidence>
<protein>
    <submittedName>
        <fullName evidence="5">Uncharacterized protein</fullName>
    </submittedName>
</protein>
<name>A0A7W5P8Q5_9ACTN</name>
<keyword evidence="4" id="KW-0812">Transmembrane</keyword>
<dbReference type="SUPFAM" id="SSF52029">
    <property type="entry name" value="GroEL apical domain-like"/>
    <property type="match status" value="1"/>
</dbReference>
<dbReference type="Proteomes" id="UP000565572">
    <property type="component" value="Unassembled WGS sequence"/>
</dbReference>
<keyword evidence="4" id="KW-1133">Transmembrane helix</keyword>
<dbReference type="AlphaFoldDB" id="A0A7W5P8Q5"/>
<dbReference type="Gene3D" id="3.50.7.10">
    <property type="entry name" value="GroEL"/>
    <property type="match status" value="1"/>
</dbReference>
<evidence type="ECO:0000256" key="1">
    <source>
        <dbReference type="ARBA" id="ARBA00006607"/>
    </source>
</evidence>
<reference evidence="5 6" key="1">
    <citation type="submission" date="2020-08" db="EMBL/GenBank/DDBJ databases">
        <title>Sequencing the genomes of 1000 actinobacteria strains.</title>
        <authorList>
            <person name="Klenk H.-P."/>
        </authorList>
    </citation>
    <scope>NUCLEOTIDE SEQUENCE [LARGE SCALE GENOMIC DNA]</scope>
    <source>
        <strain evidence="5 6">DSM 11053</strain>
    </source>
</reference>
<comment type="caution">
    <text evidence="5">The sequence shown here is derived from an EMBL/GenBank/DDBJ whole genome shotgun (WGS) entry which is preliminary data.</text>
</comment>